<feature type="transmembrane region" description="Helical" evidence="11">
    <location>
        <begin position="150"/>
        <end position="169"/>
    </location>
</feature>
<feature type="domain" description="ABC transporter" evidence="12">
    <location>
        <begin position="350"/>
        <end position="587"/>
    </location>
</feature>
<feature type="transmembrane region" description="Helical" evidence="11">
    <location>
        <begin position="33"/>
        <end position="55"/>
    </location>
</feature>
<dbReference type="SMART" id="SM00382">
    <property type="entry name" value="AAA"/>
    <property type="match status" value="1"/>
</dbReference>
<keyword evidence="6 14" id="KW-0067">ATP-binding</keyword>
<dbReference type="AlphaFoldDB" id="A0A1G8NWH1"/>
<name>A0A1G8NWH1_9GAMM</name>
<feature type="transmembrane region" description="Helical" evidence="11">
    <location>
        <begin position="175"/>
        <end position="193"/>
    </location>
</feature>
<keyword evidence="2" id="KW-0813">Transport</keyword>
<keyword evidence="8 11" id="KW-1133">Transmembrane helix</keyword>
<dbReference type="NCBIfam" id="NF008381">
    <property type="entry name" value="PRK11176.1"/>
    <property type="match status" value="1"/>
</dbReference>
<proteinExistence type="predicted"/>
<dbReference type="GO" id="GO:0005524">
    <property type="term" value="F:ATP binding"/>
    <property type="evidence" value="ECO:0007669"/>
    <property type="project" value="UniProtKB-KW"/>
</dbReference>
<evidence type="ECO:0000256" key="3">
    <source>
        <dbReference type="ARBA" id="ARBA00022475"/>
    </source>
</evidence>
<keyword evidence="3" id="KW-1003">Cell membrane</keyword>
<dbReference type="Pfam" id="PF00005">
    <property type="entry name" value="ABC_tran"/>
    <property type="match status" value="1"/>
</dbReference>
<dbReference type="PANTHER" id="PTHR43394">
    <property type="entry name" value="ATP-DEPENDENT PERMEASE MDL1, MITOCHONDRIAL"/>
    <property type="match status" value="1"/>
</dbReference>
<evidence type="ECO:0000256" key="6">
    <source>
        <dbReference type="ARBA" id="ARBA00022840"/>
    </source>
</evidence>
<evidence type="ECO:0000313" key="14">
    <source>
        <dbReference type="EMBL" id="SDI84534.1"/>
    </source>
</evidence>
<dbReference type="PROSITE" id="PS00211">
    <property type="entry name" value="ABC_TRANSPORTER_1"/>
    <property type="match status" value="1"/>
</dbReference>
<sequence>MVNDMSAKPQRAEKGQTWATFKRLWPYVLPYRTAFIISIVGMLIYGAVDAGMIWLVQPLIDSGLNEGRSEVLRMAPLIVVGMFLIRGSANFVSTYCLAWVSQKVVQNMRQLVFNKYLSLPVSYFDTQSTGDLISRITFDTEQVARASSSALVSMVRDGATVIGLLFIMFYQSWQLSLIFFMVGPVVAWVITIVSRRFRKVSKAIQLAMGGVTTASEQMIKGHKNVIAFGGQEIEAERFARINNLNRRHNMKLSAAQAISQPIIQIIGSGAIGVVLFVASFDSVLQTLTPGTFVTIIGSMMGLMQPMKHLTKVNADFQRGITAAHTVFAVLDKPDAADSGTHQVERVQGQLALNHVTFSYPNTNKEEPALRNVSLQVGAGQTLALVGRSGSGKSTISNLLPRFYDVTEGEVLLDGVNVNEYSLSNLRSQIAMVSQQVTLFNDSIANNIAYACDNCSREQIEAAAEAAYLMEFVRDLPEGLDTMVGENGILLSGGQRQRIAIARAILRDAPVLILDEATSALDTESERAIQAALDNLQRGRTSLVIAHRLSTIENADVIMVVDKGEVIERGSHAELLAKGGVYSQLHQMQFGDNE</sequence>
<dbReference type="InterPro" id="IPR011527">
    <property type="entry name" value="ABC1_TM_dom"/>
</dbReference>
<dbReference type="CDD" id="cd18552">
    <property type="entry name" value="ABC_6TM_MsbA_like"/>
    <property type="match status" value="1"/>
</dbReference>
<keyword evidence="15" id="KW-1185">Reference proteome</keyword>
<gene>
    <name evidence="14" type="ORF">SAMN04488540_103256</name>
</gene>
<dbReference type="InterPro" id="IPR036640">
    <property type="entry name" value="ABC1_TM_sf"/>
</dbReference>
<reference evidence="15" key="1">
    <citation type="submission" date="2016-10" db="EMBL/GenBank/DDBJ databases">
        <authorList>
            <person name="Varghese N."/>
            <person name="Submissions S."/>
        </authorList>
    </citation>
    <scope>NUCLEOTIDE SEQUENCE [LARGE SCALE GENOMIC DNA]</scope>
    <source>
        <strain evidence="15">DSM 23317</strain>
    </source>
</reference>
<dbReference type="PROSITE" id="PS50929">
    <property type="entry name" value="ABC_TM1F"/>
    <property type="match status" value="1"/>
</dbReference>
<dbReference type="Proteomes" id="UP000199527">
    <property type="component" value="Unassembled WGS sequence"/>
</dbReference>
<dbReference type="Pfam" id="PF00664">
    <property type="entry name" value="ABC_membrane"/>
    <property type="match status" value="1"/>
</dbReference>
<evidence type="ECO:0000256" key="7">
    <source>
        <dbReference type="ARBA" id="ARBA00022967"/>
    </source>
</evidence>
<evidence type="ECO:0000259" key="13">
    <source>
        <dbReference type="PROSITE" id="PS50929"/>
    </source>
</evidence>
<dbReference type="InterPro" id="IPR017871">
    <property type="entry name" value="ABC_transporter-like_CS"/>
</dbReference>
<keyword evidence="7" id="KW-1278">Translocase</keyword>
<feature type="domain" description="ABC transmembrane type-1" evidence="13">
    <location>
        <begin position="36"/>
        <end position="318"/>
    </location>
</feature>
<keyword evidence="4 11" id="KW-0812">Transmembrane</keyword>
<dbReference type="Gene3D" id="3.40.50.300">
    <property type="entry name" value="P-loop containing nucleotide triphosphate hydrolases"/>
    <property type="match status" value="1"/>
</dbReference>
<evidence type="ECO:0000259" key="12">
    <source>
        <dbReference type="PROSITE" id="PS50893"/>
    </source>
</evidence>
<evidence type="ECO:0000256" key="10">
    <source>
        <dbReference type="ARBA" id="ARBA00023136"/>
    </source>
</evidence>
<protein>
    <submittedName>
        <fullName evidence="14">ATP-binding cassette, subfamily B, MsbA</fullName>
    </submittedName>
</protein>
<evidence type="ECO:0000313" key="15">
    <source>
        <dbReference type="Proteomes" id="UP000199527"/>
    </source>
</evidence>
<dbReference type="FunFam" id="3.40.50.300:FF:000140">
    <property type="entry name" value="Lipid A export ATP-binding/permease protein MsbA"/>
    <property type="match status" value="1"/>
</dbReference>
<dbReference type="GO" id="GO:0015421">
    <property type="term" value="F:ABC-type oligopeptide transporter activity"/>
    <property type="evidence" value="ECO:0007669"/>
    <property type="project" value="TreeGrafter"/>
</dbReference>
<evidence type="ECO:0000256" key="5">
    <source>
        <dbReference type="ARBA" id="ARBA00022741"/>
    </source>
</evidence>
<dbReference type="InterPro" id="IPR003593">
    <property type="entry name" value="AAA+_ATPase"/>
</dbReference>
<accession>A0A1G8NWH1</accession>
<dbReference type="InterPro" id="IPR003439">
    <property type="entry name" value="ABC_transporter-like_ATP-bd"/>
</dbReference>
<dbReference type="SUPFAM" id="SSF52540">
    <property type="entry name" value="P-loop containing nucleoside triphosphate hydrolases"/>
    <property type="match status" value="1"/>
</dbReference>
<evidence type="ECO:0000256" key="11">
    <source>
        <dbReference type="SAM" id="Phobius"/>
    </source>
</evidence>
<dbReference type="PANTHER" id="PTHR43394:SF1">
    <property type="entry name" value="ATP-BINDING CASSETTE SUB-FAMILY B MEMBER 10, MITOCHONDRIAL"/>
    <property type="match status" value="1"/>
</dbReference>
<keyword evidence="9" id="KW-0445">Lipid transport</keyword>
<dbReference type="GO" id="GO:0016887">
    <property type="term" value="F:ATP hydrolysis activity"/>
    <property type="evidence" value="ECO:0007669"/>
    <property type="project" value="InterPro"/>
</dbReference>
<evidence type="ECO:0000256" key="1">
    <source>
        <dbReference type="ARBA" id="ARBA00004651"/>
    </source>
</evidence>
<organism evidence="14 15">
    <name type="scientific">Ferrimonas sediminum</name>
    <dbReference type="NCBI Taxonomy" id="718193"/>
    <lineage>
        <taxon>Bacteria</taxon>
        <taxon>Pseudomonadati</taxon>
        <taxon>Pseudomonadota</taxon>
        <taxon>Gammaproteobacteria</taxon>
        <taxon>Alteromonadales</taxon>
        <taxon>Ferrimonadaceae</taxon>
        <taxon>Ferrimonas</taxon>
    </lineage>
</organism>
<dbReference type="InterPro" id="IPR011917">
    <property type="entry name" value="ABC_transpr_lipidA"/>
</dbReference>
<dbReference type="InterPro" id="IPR027417">
    <property type="entry name" value="P-loop_NTPase"/>
</dbReference>
<dbReference type="GO" id="GO:0005886">
    <property type="term" value="C:plasma membrane"/>
    <property type="evidence" value="ECO:0007669"/>
    <property type="project" value="UniProtKB-SubCell"/>
</dbReference>
<evidence type="ECO:0000256" key="4">
    <source>
        <dbReference type="ARBA" id="ARBA00022692"/>
    </source>
</evidence>
<feature type="transmembrane region" description="Helical" evidence="11">
    <location>
        <begin position="257"/>
        <end position="277"/>
    </location>
</feature>
<dbReference type="NCBIfam" id="TIGR02203">
    <property type="entry name" value="MsbA_lipidA"/>
    <property type="match status" value="1"/>
</dbReference>
<evidence type="ECO:0000256" key="2">
    <source>
        <dbReference type="ARBA" id="ARBA00022448"/>
    </source>
</evidence>
<feature type="transmembrane region" description="Helical" evidence="11">
    <location>
        <begin position="75"/>
        <end position="100"/>
    </location>
</feature>
<dbReference type="GO" id="GO:0034040">
    <property type="term" value="F:ATPase-coupled lipid transmembrane transporter activity"/>
    <property type="evidence" value="ECO:0007669"/>
    <property type="project" value="InterPro"/>
</dbReference>
<evidence type="ECO:0000256" key="8">
    <source>
        <dbReference type="ARBA" id="ARBA00022989"/>
    </source>
</evidence>
<evidence type="ECO:0000256" key="9">
    <source>
        <dbReference type="ARBA" id="ARBA00023055"/>
    </source>
</evidence>
<dbReference type="InterPro" id="IPR039421">
    <property type="entry name" value="Type_1_exporter"/>
</dbReference>
<keyword evidence="5" id="KW-0547">Nucleotide-binding</keyword>
<dbReference type="SUPFAM" id="SSF90123">
    <property type="entry name" value="ABC transporter transmembrane region"/>
    <property type="match status" value="1"/>
</dbReference>
<dbReference type="PROSITE" id="PS50893">
    <property type="entry name" value="ABC_TRANSPORTER_2"/>
    <property type="match status" value="1"/>
</dbReference>
<comment type="subcellular location">
    <subcellularLocation>
        <location evidence="1">Cell membrane</location>
        <topology evidence="1">Multi-pass membrane protein</topology>
    </subcellularLocation>
</comment>
<keyword evidence="10 11" id="KW-0472">Membrane</keyword>
<dbReference type="Gene3D" id="1.20.1560.10">
    <property type="entry name" value="ABC transporter type 1, transmembrane domain"/>
    <property type="match status" value="1"/>
</dbReference>
<dbReference type="EMBL" id="FNEM01000003">
    <property type="protein sequence ID" value="SDI84534.1"/>
    <property type="molecule type" value="Genomic_DNA"/>
</dbReference>